<dbReference type="InterPro" id="IPR011051">
    <property type="entry name" value="RmlC_Cupin_sf"/>
</dbReference>
<comment type="caution">
    <text evidence="3">The sequence shown here is derived from an EMBL/GenBank/DDBJ whole genome shotgun (WGS) entry which is preliminary data.</text>
</comment>
<dbReference type="InterPro" id="IPR014710">
    <property type="entry name" value="RmlC-like_jellyroll"/>
</dbReference>
<name>A0AAE3D2H5_9HYPH</name>
<evidence type="ECO:0000313" key="3">
    <source>
        <dbReference type="EMBL" id="MBW8638856.1"/>
    </source>
</evidence>
<dbReference type="PANTHER" id="PTHR38599">
    <property type="entry name" value="CUPIN DOMAIN PROTEIN (AFU_ORTHOLOGUE AFUA_3G13620)"/>
    <property type="match status" value="1"/>
</dbReference>
<dbReference type="InterPro" id="IPR013096">
    <property type="entry name" value="Cupin_2"/>
</dbReference>
<gene>
    <name evidence="3" type="ORF">K1W69_16790</name>
</gene>
<sequence>MALISGLGLCFLVASQAAALEYKRLEPLLETGETIIGQTFVYPQGSPAEVTAVIVTMLPGEETGWHVHEVPLFGYMLEGELTVDYGAEGKKTYKAGDTLMEALDHPHNGVNTGTGVMRILAVFMSSENGVKTKPVEAPAD</sequence>
<evidence type="ECO:0000259" key="2">
    <source>
        <dbReference type="Pfam" id="PF07883"/>
    </source>
</evidence>
<dbReference type="Pfam" id="PF07883">
    <property type="entry name" value="Cupin_2"/>
    <property type="match status" value="1"/>
</dbReference>
<proteinExistence type="predicted"/>
<organism evidence="3 4">
    <name type="scientific">Flavimaribacter sediminis</name>
    <dbReference type="NCBI Taxonomy" id="2865987"/>
    <lineage>
        <taxon>Bacteria</taxon>
        <taxon>Pseudomonadati</taxon>
        <taxon>Pseudomonadota</taxon>
        <taxon>Alphaproteobacteria</taxon>
        <taxon>Hyphomicrobiales</taxon>
        <taxon>Rhizobiaceae</taxon>
        <taxon>Flavimaribacter</taxon>
    </lineage>
</organism>
<dbReference type="Proteomes" id="UP001196509">
    <property type="component" value="Unassembled WGS sequence"/>
</dbReference>
<reference evidence="3" key="1">
    <citation type="submission" date="2021-08" db="EMBL/GenBank/DDBJ databases">
        <title>Hoeflea bacterium WL0058 sp. nov., isolated from the sediment.</title>
        <authorList>
            <person name="Wang L."/>
            <person name="Zhang D."/>
        </authorList>
    </citation>
    <scope>NUCLEOTIDE SEQUENCE</scope>
    <source>
        <strain evidence="3">WL0058</strain>
    </source>
</reference>
<dbReference type="Gene3D" id="2.60.120.10">
    <property type="entry name" value="Jelly Rolls"/>
    <property type="match status" value="1"/>
</dbReference>
<keyword evidence="1" id="KW-0732">Signal</keyword>
<protein>
    <submittedName>
        <fullName evidence="3">Cupin domain-containing protein</fullName>
    </submittedName>
</protein>
<accession>A0AAE3D2H5</accession>
<feature type="signal peptide" evidence="1">
    <location>
        <begin position="1"/>
        <end position="19"/>
    </location>
</feature>
<dbReference type="SUPFAM" id="SSF51182">
    <property type="entry name" value="RmlC-like cupins"/>
    <property type="match status" value="1"/>
</dbReference>
<dbReference type="AlphaFoldDB" id="A0AAE3D2H5"/>
<evidence type="ECO:0000256" key="1">
    <source>
        <dbReference type="SAM" id="SignalP"/>
    </source>
</evidence>
<dbReference type="CDD" id="cd02236">
    <property type="entry name" value="cupin_CV2614-like"/>
    <property type="match status" value="1"/>
</dbReference>
<dbReference type="PANTHER" id="PTHR38599:SF1">
    <property type="entry name" value="CUPIN DOMAIN PROTEIN (AFU_ORTHOLOGUE AFUA_3G13620)"/>
    <property type="match status" value="1"/>
</dbReference>
<feature type="domain" description="Cupin type-2" evidence="2">
    <location>
        <begin position="54"/>
        <end position="123"/>
    </location>
</feature>
<evidence type="ECO:0000313" key="4">
    <source>
        <dbReference type="Proteomes" id="UP001196509"/>
    </source>
</evidence>
<keyword evidence="4" id="KW-1185">Reference proteome</keyword>
<feature type="chain" id="PRO_5042255618" evidence="1">
    <location>
        <begin position="20"/>
        <end position="140"/>
    </location>
</feature>
<dbReference type="EMBL" id="JAICBX010000003">
    <property type="protein sequence ID" value="MBW8638856.1"/>
    <property type="molecule type" value="Genomic_DNA"/>
</dbReference>